<dbReference type="Proteomes" id="UP001642360">
    <property type="component" value="Unassembled WGS sequence"/>
</dbReference>
<dbReference type="InterPro" id="IPR012677">
    <property type="entry name" value="Nucleotide-bd_a/b_plait_sf"/>
</dbReference>
<name>A0ABC8SE01_9AQUA</name>
<reference evidence="4 5" key="1">
    <citation type="submission" date="2024-02" db="EMBL/GenBank/DDBJ databases">
        <authorList>
            <person name="Vignale AGUSTIN F."/>
            <person name="Sosa J E."/>
            <person name="Modenutti C."/>
        </authorList>
    </citation>
    <scope>NUCLEOTIDE SEQUENCE [LARGE SCALE GENOMIC DNA]</scope>
</reference>
<feature type="compositionally biased region" description="Pro residues" evidence="2">
    <location>
        <begin position="30"/>
        <end position="49"/>
    </location>
</feature>
<dbReference type="EMBL" id="CAUOFW020002702">
    <property type="protein sequence ID" value="CAK9155419.1"/>
    <property type="molecule type" value="Genomic_DNA"/>
</dbReference>
<dbReference type="Pfam" id="PF07744">
    <property type="entry name" value="SPOC"/>
    <property type="match status" value="1"/>
</dbReference>
<feature type="domain" description="RRM" evidence="3">
    <location>
        <begin position="582"/>
        <end position="654"/>
    </location>
</feature>
<dbReference type="InterPro" id="IPR000504">
    <property type="entry name" value="RRM_dom"/>
</dbReference>
<evidence type="ECO:0000259" key="3">
    <source>
        <dbReference type="PROSITE" id="PS50102"/>
    </source>
</evidence>
<dbReference type="PANTHER" id="PTHR21494">
    <property type="entry name" value="ACTIVATING SIGNAL COINTEGRATOR 1 COMPLEX SUBUNIT 2 ASC-1 COMPLEX SUBUNIT P100"/>
    <property type="match status" value="1"/>
</dbReference>
<dbReference type="GO" id="GO:0003723">
    <property type="term" value="F:RNA binding"/>
    <property type="evidence" value="ECO:0007669"/>
    <property type="project" value="UniProtKB-UniRule"/>
</dbReference>
<feature type="region of interest" description="Disordered" evidence="2">
    <location>
        <begin position="405"/>
        <end position="427"/>
    </location>
</feature>
<dbReference type="PANTHER" id="PTHR21494:SF2">
    <property type="entry name" value="NUCLEIC ACID BINDING PROTEIN"/>
    <property type="match status" value="1"/>
</dbReference>
<evidence type="ECO:0000313" key="4">
    <source>
        <dbReference type="EMBL" id="CAK9155419.1"/>
    </source>
</evidence>
<dbReference type="SUPFAM" id="SSF54928">
    <property type="entry name" value="RNA-binding domain, RBD"/>
    <property type="match status" value="1"/>
</dbReference>
<feature type="region of interest" description="Disordered" evidence="2">
    <location>
        <begin position="791"/>
        <end position="810"/>
    </location>
</feature>
<dbReference type="CDD" id="cd00590">
    <property type="entry name" value="RRM_SF"/>
    <property type="match status" value="2"/>
</dbReference>
<feature type="region of interest" description="Disordered" evidence="2">
    <location>
        <begin position="1"/>
        <end position="56"/>
    </location>
</feature>
<keyword evidence="5" id="KW-1185">Reference proteome</keyword>
<dbReference type="Pfam" id="PF00076">
    <property type="entry name" value="RRM_1"/>
    <property type="match status" value="1"/>
</dbReference>
<comment type="caution">
    <text evidence="4">The sequence shown here is derived from an EMBL/GenBank/DDBJ whole genome shotgun (WGS) entry which is preliminary data.</text>
</comment>
<proteinExistence type="predicted"/>
<dbReference type="PROSITE" id="PS50102">
    <property type="entry name" value="RRM"/>
    <property type="match status" value="1"/>
</dbReference>
<feature type="compositionally biased region" description="Pro residues" evidence="2">
    <location>
        <begin position="997"/>
        <end position="1051"/>
    </location>
</feature>
<evidence type="ECO:0000256" key="2">
    <source>
        <dbReference type="SAM" id="MobiDB-lite"/>
    </source>
</evidence>
<protein>
    <recommendedName>
        <fullName evidence="3">RRM domain-containing protein</fullName>
    </recommendedName>
</protein>
<dbReference type="CDD" id="cd21546">
    <property type="entry name" value="SPOC_FPA-like"/>
    <property type="match status" value="1"/>
</dbReference>
<keyword evidence="1" id="KW-0694">RNA-binding</keyword>
<dbReference type="AlphaFoldDB" id="A0ABC8SE01"/>
<sequence length="1216" mass="133842">MAATEQPLKKRKLYEPLPESAGPPKAEIPLPAPPLPAQSPPQSFEPPPLSQDEILRRRRNREEIRSLYDCYKRVKFCISKKDSRFMPDLEQAYLSLITASRGCTSVQRIVADLIPQYASYCPTALEAAAKVIINMHNWSLAVISRGEDIDGVAFETAKACIFGLADICHTASSEAPTSSVIRGICSAVFLNVLTFFISSLEGKDIFQIVDKGILKLQNSPEFFFEFRQKFSDEEASTLTKLSKFRALSLLKIFFCSPRKSLSACFELFASTATGGVHNEGHYFLSQVTSSLDDDITQPLGNRIREAVSDGNDVPGNAFPVLKNCLLGLVFGKDQSLKSWIFSRYNKLCKSASSQVVSDVTSVLEGIFESFTEQVKTEVSQVDSDDDDSNPSKYINIQYLVPRISSQHETTSEVSGRDCTSRNSDGSFPDDLADKFPGSYLKHRGSAVPVEVDFRSNASPNLDSVGSRSMDFDSGELGDVSRARSSTPRELLNSQMLSPIARKPWDIMRSNSFDSRNHIVQLEKNQVSNTDLSLPAFRSSSGGVTCDFESPRNHFPPSHPSKNQVIWYSDGDPAAMDIFSASRKLWLGSLGPDVSEAFIRFQFEKFGPLDQFQFVPFKGFALIEYRNIMDAIKAREVMRGLSPWGACLRIKFLDIGLGTRGALNGAAVGSSCHVYVGNIPNQWAKDEIMHELRKVVYKAPRMVTDLTSEGALLIEFETPEEATIAMAHLRQRRKENNDHPLPSNISPANVTMNRENARPGSASILVDLRSNNHGNSIIGSPHAQPVLENSADNHRTSHPGKHHLAPLTAKSETNTLEFASPRINPENQGTIMQSGHALLSNWTAFGCKGTPEVGARNVGDYDNNMVMDPSPGGGHVISGAAEQTWIYRKSEIEQHSAPGSIPCIPAPTQGPTITPPQPIQAPSFMRPVYFTSNSSWDPRGLNCNVPLYPISPRVMPNNLHGTAIVPPFLPASVTPLAQIQGSLRPQFDQMFSLPIVPPPLTSLPPPQPTLPPSLAPQPNLPPPLPPSPPPPPQSLPPFVPPPPSSPPPPPPMESSVESSDLESSKHHPHYQWQGTLSKSGVHYCTIYAKRVDSEICKYSSSIAEPAEWPTKLDMTKRTDFRHVRSTFSSTPPHKREVCWLFPSSAGDLKGFQDFVSYLKQRECAGVIKIPAVKSMWARLLFILPYSLDACSMLSIAPNPSGCLVALVLPKETNFEWV</sequence>
<feature type="region of interest" description="Disordered" evidence="2">
    <location>
        <begin position="458"/>
        <end position="489"/>
    </location>
</feature>
<feature type="region of interest" description="Disordered" evidence="2">
    <location>
        <begin position="997"/>
        <end position="1071"/>
    </location>
</feature>
<organism evidence="4 5">
    <name type="scientific">Ilex paraguariensis</name>
    <name type="common">yerba mate</name>
    <dbReference type="NCBI Taxonomy" id="185542"/>
    <lineage>
        <taxon>Eukaryota</taxon>
        <taxon>Viridiplantae</taxon>
        <taxon>Streptophyta</taxon>
        <taxon>Embryophyta</taxon>
        <taxon>Tracheophyta</taxon>
        <taxon>Spermatophyta</taxon>
        <taxon>Magnoliopsida</taxon>
        <taxon>eudicotyledons</taxon>
        <taxon>Gunneridae</taxon>
        <taxon>Pentapetalae</taxon>
        <taxon>asterids</taxon>
        <taxon>campanulids</taxon>
        <taxon>Aquifoliales</taxon>
        <taxon>Aquifoliaceae</taxon>
        <taxon>Ilex</taxon>
    </lineage>
</organism>
<dbReference type="InterPro" id="IPR035979">
    <property type="entry name" value="RBD_domain_sf"/>
</dbReference>
<dbReference type="InterPro" id="IPR012921">
    <property type="entry name" value="SPOC_C"/>
</dbReference>
<dbReference type="SMART" id="SM00360">
    <property type="entry name" value="RRM"/>
    <property type="match status" value="2"/>
</dbReference>
<evidence type="ECO:0000256" key="1">
    <source>
        <dbReference type="PROSITE-ProRule" id="PRU00176"/>
    </source>
</evidence>
<evidence type="ECO:0000313" key="5">
    <source>
        <dbReference type="Proteomes" id="UP001642360"/>
    </source>
</evidence>
<gene>
    <name evidence="4" type="ORF">ILEXP_LOCUS23827</name>
</gene>
<dbReference type="Gene3D" id="3.30.70.330">
    <property type="match status" value="1"/>
</dbReference>
<accession>A0ABC8SE01</accession>
<dbReference type="InterPro" id="IPR052586">
    <property type="entry name" value="ASCC2"/>
</dbReference>